<protein>
    <submittedName>
        <fullName evidence="1">Uncharacterized protein</fullName>
    </submittedName>
</protein>
<dbReference type="EMBL" id="BMHC01000009">
    <property type="protein sequence ID" value="GGI27162.1"/>
    <property type="molecule type" value="Genomic_DNA"/>
</dbReference>
<dbReference type="OrthoDB" id="8448293at2"/>
<dbReference type="EMBL" id="CP030057">
    <property type="protein sequence ID" value="QOZ60316.1"/>
    <property type="molecule type" value="Genomic_DNA"/>
</dbReference>
<dbReference type="RefSeq" id="WP_128965915.1">
    <property type="nucleotide sequence ID" value="NZ_BMHC01000009.1"/>
</dbReference>
<organism evidence="1 4">
    <name type="scientific">Bradyrhizobium guangdongense</name>
    <dbReference type="NCBI Taxonomy" id="1325090"/>
    <lineage>
        <taxon>Bacteria</taxon>
        <taxon>Pseudomonadati</taxon>
        <taxon>Pseudomonadota</taxon>
        <taxon>Alphaproteobacteria</taxon>
        <taxon>Hyphomicrobiales</taxon>
        <taxon>Nitrobacteraceae</taxon>
        <taxon>Bradyrhizobium</taxon>
    </lineage>
</organism>
<keyword evidence="3" id="KW-1185">Reference proteome</keyword>
<sequence>MFCNLSSLRAIAALAVLTMVSGCGLVDNALSPRTYSVNEGADAVLNNTILLNILRASQSEPLNFVAIAKYTGSGQLGLTSQASQFTYVANVTHPASQFGPNNINGQISGSFDLNVLETKDFYTGLLRGMDATQTNTWFSQGLSRELVFYVLIASIRTTGMDGAVYEYRNDPEDNDWHSSQSEVEHNSAMCMPANSGRGRSTQYSDIAIWYGLHENDCRFEKFRFLIDLAVKYGLRTETIAVPNPKWTKDSTTEPKTISKVVTCYDPAWFREYAHKKFIPGLRVCGSQASLEAAHFSIMGPGNLKGVELRMRSPFAIFQYLGRIVASESQYRVALKGRERGNDDAGRAQVLTIISGSGASCFAEAWYHGANYCVPMEGAENTKQIFTLLRAVLATNISASDLNATPTIRVTP</sequence>
<evidence type="ECO:0000313" key="4">
    <source>
        <dbReference type="Proteomes" id="UP000625079"/>
    </source>
</evidence>
<dbReference type="Proteomes" id="UP000593880">
    <property type="component" value="Chromosome"/>
</dbReference>
<accession>A0A410V6D5</accession>
<reference evidence="2 3" key="2">
    <citation type="submission" date="2018-06" db="EMBL/GenBank/DDBJ databases">
        <title>Comparative genomics of rhizobia nodulating Arachis hypogaea in China.</title>
        <authorList>
            <person name="Li Y."/>
        </authorList>
    </citation>
    <scope>NUCLEOTIDE SEQUENCE [LARGE SCALE GENOMIC DNA]</scope>
    <source>
        <strain evidence="2 3">CCBAU 51658</strain>
    </source>
</reference>
<proteinExistence type="predicted"/>
<evidence type="ECO:0000313" key="1">
    <source>
        <dbReference type="EMBL" id="GGI27162.1"/>
    </source>
</evidence>
<gene>
    <name evidence="1" type="ORF">GCM10010987_43010</name>
    <name evidence="2" type="ORF">XH86_17540</name>
</gene>
<evidence type="ECO:0000313" key="3">
    <source>
        <dbReference type="Proteomes" id="UP000593880"/>
    </source>
</evidence>
<reference evidence="1" key="3">
    <citation type="submission" date="2022-12" db="EMBL/GenBank/DDBJ databases">
        <authorList>
            <person name="Sun Q."/>
            <person name="Zhou Y."/>
        </authorList>
    </citation>
    <scope>NUCLEOTIDE SEQUENCE</scope>
    <source>
        <strain evidence="1">CGMCC 1.15034</strain>
    </source>
</reference>
<dbReference type="Proteomes" id="UP000625079">
    <property type="component" value="Unassembled WGS sequence"/>
</dbReference>
<reference evidence="1" key="1">
    <citation type="journal article" date="2014" name="Int. J. Syst. Evol. Microbiol.">
        <title>Complete genome sequence of Corynebacterium casei LMG S-19264T (=DSM 44701T), isolated from a smear-ripened cheese.</title>
        <authorList>
            <consortium name="US DOE Joint Genome Institute (JGI-PGF)"/>
            <person name="Walter F."/>
            <person name="Albersmeier A."/>
            <person name="Kalinowski J."/>
            <person name="Ruckert C."/>
        </authorList>
    </citation>
    <scope>NUCLEOTIDE SEQUENCE</scope>
    <source>
        <strain evidence="1">CGMCC 1.15034</strain>
    </source>
</reference>
<evidence type="ECO:0000313" key="2">
    <source>
        <dbReference type="EMBL" id="QOZ60316.1"/>
    </source>
</evidence>
<name>A0A410V6D5_9BRAD</name>
<dbReference type="AlphaFoldDB" id="A0A410V6D5"/>